<evidence type="ECO:0000256" key="2">
    <source>
        <dbReference type="ARBA" id="ARBA00023082"/>
    </source>
</evidence>
<evidence type="ECO:0000256" key="3">
    <source>
        <dbReference type="ARBA" id="ARBA00023125"/>
    </source>
</evidence>
<accession>A0A6J7LPE8</accession>
<reference evidence="6" key="1">
    <citation type="submission" date="2020-05" db="EMBL/GenBank/DDBJ databases">
        <authorList>
            <person name="Chiriac C."/>
            <person name="Salcher M."/>
            <person name="Ghai R."/>
            <person name="Kavagutti S V."/>
        </authorList>
    </citation>
    <scope>NUCLEOTIDE SEQUENCE</scope>
</reference>
<dbReference type="GO" id="GO:0016987">
    <property type="term" value="F:sigma factor activity"/>
    <property type="evidence" value="ECO:0007669"/>
    <property type="project" value="UniProtKB-KW"/>
</dbReference>
<keyword evidence="2" id="KW-0731">Sigma factor</keyword>
<evidence type="ECO:0000256" key="1">
    <source>
        <dbReference type="ARBA" id="ARBA00023015"/>
    </source>
</evidence>
<dbReference type="GO" id="GO:0006352">
    <property type="term" value="P:DNA-templated transcription initiation"/>
    <property type="evidence" value="ECO:0007669"/>
    <property type="project" value="InterPro"/>
</dbReference>
<dbReference type="InterPro" id="IPR039425">
    <property type="entry name" value="RNA_pol_sigma-70-like"/>
</dbReference>
<dbReference type="InterPro" id="IPR013324">
    <property type="entry name" value="RNA_pol_sigma_r3/r4-like"/>
</dbReference>
<name>A0A6J7LPE8_9ZZZZ</name>
<dbReference type="Pfam" id="PF08281">
    <property type="entry name" value="Sigma70_r4_2"/>
    <property type="match status" value="1"/>
</dbReference>
<evidence type="ECO:0000256" key="4">
    <source>
        <dbReference type="ARBA" id="ARBA00023163"/>
    </source>
</evidence>
<dbReference type="CDD" id="cd06171">
    <property type="entry name" value="Sigma70_r4"/>
    <property type="match status" value="1"/>
</dbReference>
<dbReference type="PANTHER" id="PTHR43133:SF8">
    <property type="entry name" value="RNA POLYMERASE SIGMA FACTOR HI_1459-RELATED"/>
    <property type="match status" value="1"/>
</dbReference>
<dbReference type="PANTHER" id="PTHR43133">
    <property type="entry name" value="RNA POLYMERASE ECF-TYPE SIGMA FACTO"/>
    <property type="match status" value="1"/>
</dbReference>
<feature type="domain" description="RNA polymerase sigma factor 70 region 4 type 2" evidence="5">
    <location>
        <begin position="101"/>
        <end position="152"/>
    </location>
</feature>
<dbReference type="GO" id="GO:0003677">
    <property type="term" value="F:DNA binding"/>
    <property type="evidence" value="ECO:0007669"/>
    <property type="project" value="UniProtKB-KW"/>
</dbReference>
<keyword evidence="4" id="KW-0804">Transcription</keyword>
<organism evidence="6">
    <name type="scientific">freshwater metagenome</name>
    <dbReference type="NCBI Taxonomy" id="449393"/>
    <lineage>
        <taxon>unclassified sequences</taxon>
        <taxon>metagenomes</taxon>
        <taxon>ecological metagenomes</taxon>
    </lineage>
</organism>
<proteinExistence type="predicted"/>
<dbReference type="SUPFAM" id="SSF88659">
    <property type="entry name" value="Sigma3 and sigma4 domains of RNA polymerase sigma factors"/>
    <property type="match status" value="1"/>
</dbReference>
<gene>
    <name evidence="6" type="ORF">UFOPK3879_01358</name>
</gene>
<dbReference type="InterPro" id="IPR036388">
    <property type="entry name" value="WH-like_DNA-bd_sf"/>
</dbReference>
<dbReference type="InterPro" id="IPR013249">
    <property type="entry name" value="RNA_pol_sigma70_r4_t2"/>
</dbReference>
<sequence>MEKKTPQNSVDGFDGLIDEIRSRLLPVLVAKWGIEVGSDLCSDVEEYAWENRVKVARMENPLGYLYRVAQSKSRSHVRWMKRTTFPSRFPDIVHEDPALHDMLQMLVTLNADQRVCVMLVHAFGWTYEEVAELLGVTRAVVNHNVHRGLTTLRSSSLIDRSLSSSHDTTTMEQPL</sequence>
<dbReference type="EMBL" id="CAFBNR010000098">
    <property type="protein sequence ID" value="CAB4967564.1"/>
    <property type="molecule type" value="Genomic_DNA"/>
</dbReference>
<dbReference type="Gene3D" id="1.10.10.10">
    <property type="entry name" value="Winged helix-like DNA-binding domain superfamily/Winged helix DNA-binding domain"/>
    <property type="match status" value="1"/>
</dbReference>
<keyword evidence="1" id="KW-0805">Transcription regulation</keyword>
<evidence type="ECO:0000313" key="6">
    <source>
        <dbReference type="EMBL" id="CAB4967564.1"/>
    </source>
</evidence>
<evidence type="ECO:0000259" key="5">
    <source>
        <dbReference type="Pfam" id="PF08281"/>
    </source>
</evidence>
<keyword evidence="3" id="KW-0238">DNA-binding</keyword>
<protein>
    <submittedName>
        <fullName evidence="6">Unannotated protein</fullName>
    </submittedName>
</protein>
<dbReference type="AlphaFoldDB" id="A0A6J7LPE8"/>